<dbReference type="NCBIfam" id="NF000592">
    <property type="entry name" value="PRK00013.1"/>
    <property type="match status" value="1"/>
</dbReference>
<dbReference type="SUPFAM" id="SSF51735">
    <property type="entry name" value="NAD(P)-binding Rossmann-fold domains"/>
    <property type="match status" value="1"/>
</dbReference>
<feature type="domain" description="6-phosphogluconate dehydrogenase C-terminal" evidence="11">
    <location>
        <begin position="759"/>
        <end position="1053"/>
    </location>
</feature>
<evidence type="ECO:0000259" key="11">
    <source>
        <dbReference type="SMART" id="SM01350"/>
    </source>
</evidence>
<evidence type="ECO:0000313" key="13">
    <source>
        <dbReference type="Proteomes" id="UP000823775"/>
    </source>
</evidence>
<evidence type="ECO:0000256" key="10">
    <source>
        <dbReference type="RuleBase" id="RU000485"/>
    </source>
</evidence>
<dbReference type="Gene3D" id="3.50.7.10">
    <property type="entry name" value="GroEL"/>
    <property type="match status" value="1"/>
</dbReference>
<keyword evidence="8 10" id="KW-0570">Pentose shunt</keyword>
<dbReference type="Gene3D" id="3.30.260.10">
    <property type="entry name" value="TCP-1-like chaperonin intermediate domain"/>
    <property type="match status" value="1"/>
</dbReference>
<proteinExistence type="inferred from homology"/>
<evidence type="ECO:0000256" key="6">
    <source>
        <dbReference type="ARBA" id="ARBA00023002"/>
    </source>
</evidence>
<dbReference type="Pfam" id="PF00393">
    <property type="entry name" value="6PGD"/>
    <property type="match status" value="1"/>
</dbReference>
<dbReference type="InterPro" id="IPR002423">
    <property type="entry name" value="Cpn60/GroEL/TCP-1"/>
</dbReference>
<dbReference type="SUPFAM" id="SSF48592">
    <property type="entry name" value="GroEL equatorial domain-like"/>
    <property type="match status" value="1"/>
</dbReference>
<dbReference type="InterPro" id="IPR027410">
    <property type="entry name" value="TCP-1-like_intermed_sf"/>
</dbReference>
<reference evidence="12 13" key="1">
    <citation type="journal article" date="2021" name="BMC Genomics">
        <title>Datura genome reveals duplications of psychoactive alkaloid biosynthetic genes and high mutation rate following tissue culture.</title>
        <authorList>
            <person name="Rajewski A."/>
            <person name="Carter-House D."/>
            <person name="Stajich J."/>
            <person name="Litt A."/>
        </authorList>
    </citation>
    <scope>NUCLEOTIDE SEQUENCE [LARGE SCALE GENOMIC DNA]</scope>
    <source>
        <strain evidence="12">AR-01</strain>
    </source>
</reference>
<evidence type="ECO:0000256" key="5">
    <source>
        <dbReference type="ARBA" id="ARBA00022840"/>
    </source>
</evidence>
<dbReference type="InterPro" id="IPR027409">
    <property type="entry name" value="GroEL-like_apical_dom_sf"/>
</dbReference>
<dbReference type="PROSITE" id="PS00296">
    <property type="entry name" value="CHAPERONINS_CPN60"/>
    <property type="match status" value="1"/>
</dbReference>
<comment type="similarity">
    <text evidence="3 10">Belongs to the 6-phosphogluconate dehydrogenase family.</text>
</comment>
<evidence type="ECO:0000256" key="4">
    <source>
        <dbReference type="ARBA" id="ARBA00022741"/>
    </source>
</evidence>
<keyword evidence="7 10" id="KW-0311">Gluconate utilization</keyword>
<comment type="pathway">
    <text evidence="1 10">Carbohydrate degradation; pentose phosphate pathway; D-ribulose 5-phosphate from D-glucose 6-phosphate (oxidative stage): step 3/3.</text>
</comment>
<dbReference type="Gene3D" id="1.10.560.10">
    <property type="entry name" value="GroEL-like equatorial domain"/>
    <property type="match status" value="1"/>
</dbReference>
<dbReference type="InterPro" id="IPR006113">
    <property type="entry name" value="6PGDH_Gnd/GntZ"/>
</dbReference>
<evidence type="ECO:0000313" key="12">
    <source>
        <dbReference type="EMBL" id="MCD7452507.1"/>
    </source>
</evidence>
<dbReference type="SUPFAM" id="SSF52029">
    <property type="entry name" value="GroEL apical domain-like"/>
    <property type="match status" value="1"/>
</dbReference>
<dbReference type="Proteomes" id="UP000823775">
    <property type="component" value="Unassembled WGS sequence"/>
</dbReference>
<sequence>MLNTRAMAKELHFNHDGSTTKKLLAGVDLVAELVGVTLGPKGRNVVLGNKYGPPKIVNDGETVLKEIQLDDPLENVGVKLVREAGAKTNNLAGDGCTTSIILARGLIAEGVKVTAMGANVVQVSRGIEKTAKALISELKLMSREVEDHELEDVAAVSAGNDYVIGNMISEALRQVGRKGVVTIEKGNYTETNLEVVEGMQFDRGYLSPYFVTDRRKRIVELHDCKLLLVDKKISNPKELVKILDNAVKEKYPVLIIAESIEQDALAPVIRNKLRGVLKVAAIKAPSFGERKSHCLDDIAILTGGTVIRDDMGLTLENAHKDLLGSASKVVITKDSTLIVTDGNTRTAVSKRVSQIQNLVENTEENFQKKILNERIARLSGGIAIIQVGAQTQVELKDKQLRIEDALNAARAATEEGVVVGGGCCLLRLSSKVDAIKEMLDNEDQKIGADIFKRALSYPAKQIAKNAGVNGNIVVEKILSIDNMKYGYNAARDRYEDLMAAKILDPTKVVRCCLEHAAAVAKTFLISDAVVIDIPEPVSRQIRRPPPMPPSDLKQPQIPSFHFFLLKYFCDLNEVYTMATPTRIGLAGLAVMGQNLALNIAEKGFPISVYNRTTSKVDETVERAKKEGNLPLYGFHDPESFVLSIQKPRVIIILVKAGAPVDQTIKTLSSYMEKGDCIIDGGNEWYENTERREKEMAELGLLYLGMGVSGGEEGARNGPSLMPGGSFEAYKYIEDILLKVAAQVPDSGPCVTYIGKGGSGNFVKMVHNGIEYGDMQLIAEAYDVLKSVGKLSNDELHQAFSEWNKGELLSFLIEITADIFGIKDDKADGYLVDKVLDKTGMKGTGKWTVQQAAELSVAAPTIASSLDSRFLSGLKDERVQAAKVFKSCGVSDILVEQSVDKKQLIDDVRKALYASKICSYAQGMNLIRAKSAEKGWDLKLGELARIWKGGCIIRAIFLDRIKQAYDRNPDLANLLVDEEFAKEVVERQSAWRRVVCLAINSGISTPGMSSSLAYFDSYRRERLPANLVQAQRDYFGAHTYERTDMSGSFHTEWFKIAKQSKI</sequence>
<dbReference type="InterPro" id="IPR006183">
    <property type="entry name" value="Pgluconate_DH"/>
</dbReference>
<dbReference type="SMART" id="SM01350">
    <property type="entry name" value="6PGD"/>
    <property type="match status" value="1"/>
</dbReference>
<evidence type="ECO:0000256" key="9">
    <source>
        <dbReference type="ARBA" id="ARBA00023186"/>
    </source>
</evidence>
<comment type="similarity">
    <text evidence="2">Belongs to the chaperonin (HSP60) family.</text>
</comment>
<dbReference type="PRINTS" id="PR00076">
    <property type="entry name" value="6PGDHDRGNASE"/>
</dbReference>
<protein>
    <recommendedName>
        <fullName evidence="10">6-phosphogluconate dehydrogenase, decarboxylating</fullName>
        <ecNumber evidence="10">1.1.1.44</ecNumber>
    </recommendedName>
</protein>
<dbReference type="SUPFAM" id="SSF48179">
    <property type="entry name" value="6-phosphogluconate dehydrogenase C-terminal domain-like"/>
    <property type="match status" value="1"/>
</dbReference>
<dbReference type="Pfam" id="PF00118">
    <property type="entry name" value="Cpn60_TCP1"/>
    <property type="match status" value="1"/>
</dbReference>
<comment type="catalytic activity">
    <reaction evidence="10">
        <text>6-phospho-D-gluconate + NADP(+) = D-ribulose 5-phosphate + CO2 + NADPH</text>
        <dbReference type="Rhea" id="RHEA:10116"/>
        <dbReference type="ChEBI" id="CHEBI:16526"/>
        <dbReference type="ChEBI" id="CHEBI:57783"/>
        <dbReference type="ChEBI" id="CHEBI:58121"/>
        <dbReference type="ChEBI" id="CHEBI:58349"/>
        <dbReference type="ChEBI" id="CHEBI:58759"/>
        <dbReference type="EC" id="1.1.1.44"/>
    </reaction>
</comment>
<dbReference type="NCBIfam" id="NF009488">
    <property type="entry name" value="PRK12850.1"/>
    <property type="match status" value="1"/>
</dbReference>
<organism evidence="12 13">
    <name type="scientific">Datura stramonium</name>
    <name type="common">Jimsonweed</name>
    <name type="synonym">Common thornapple</name>
    <dbReference type="NCBI Taxonomy" id="4076"/>
    <lineage>
        <taxon>Eukaryota</taxon>
        <taxon>Viridiplantae</taxon>
        <taxon>Streptophyta</taxon>
        <taxon>Embryophyta</taxon>
        <taxon>Tracheophyta</taxon>
        <taxon>Spermatophyta</taxon>
        <taxon>Magnoliopsida</taxon>
        <taxon>eudicotyledons</taxon>
        <taxon>Gunneridae</taxon>
        <taxon>Pentapetalae</taxon>
        <taxon>asterids</taxon>
        <taxon>lamiids</taxon>
        <taxon>Solanales</taxon>
        <taxon>Solanaceae</taxon>
        <taxon>Solanoideae</taxon>
        <taxon>Datureae</taxon>
        <taxon>Datura</taxon>
    </lineage>
</organism>
<dbReference type="PANTHER" id="PTHR45633">
    <property type="entry name" value="60 KDA HEAT SHOCK PROTEIN, MITOCHONDRIAL"/>
    <property type="match status" value="1"/>
</dbReference>
<dbReference type="InterPro" id="IPR006115">
    <property type="entry name" value="6PGDH_NADP-bd"/>
</dbReference>
<dbReference type="NCBIfam" id="TIGR02348">
    <property type="entry name" value="GroEL"/>
    <property type="match status" value="1"/>
</dbReference>
<dbReference type="CDD" id="cd03344">
    <property type="entry name" value="GroEL"/>
    <property type="match status" value="1"/>
</dbReference>
<dbReference type="Gene3D" id="1.10.1040.10">
    <property type="entry name" value="N-(1-d-carboxylethyl)-l-norvaline Dehydrogenase, domain 2"/>
    <property type="match status" value="1"/>
</dbReference>
<evidence type="ECO:0000256" key="3">
    <source>
        <dbReference type="ARBA" id="ARBA00008419"/>
    </source>
</evidence>
<keyword evidence="6 10" id="KW-0560">Oxidoreductase</keyword>
<dbReference type="InterPro" id="IPR018370">
    <property type="entry name" value="Chaperonin_Cpn60_CS"/>
</dbReference>
<evidence type="ECO:0000256" key="2">
    <source>
        <dbReference type="ARBA" id="ARBA00006607"/>
    </source>
</evidence>
<keyword evidence="9" id="KW-0143">Chaperone</keyword>
<keyword evidence="10" id="KW-0521">NADP</keyword>
<dbReference type="Gene3D" id="3.40.50.720">
    <property type="entry name" value="NAD(P)-binding Rossmann-like Domain"/>
    <property type="match status" value="1"/>
</dbReference>
<dbReference type="NCBIfam" id="NF006765">
    <property type="entry name" value="PRK09287.1"/>
    <property type="match status" value="1"/>
</dbReference>
<evidence type="ECO:0000256" key="7">
    <source>
        <dbReference type="ARBA" id="ARBA00023064"/>
    </source>
</evidence>
<keyword evidence="13" id="KW-1185">Reference proteome</keyword>
<dbReference type="InterPro" id="IPR013328">
    <property type="entry name" value="6PGD_dom2"/>
</dbReference>
<dbReference type="InterPro" id="IPR008927">
    <property type="entry name" value="6-PGluconate_DH-like_C_sf"/>
</dbReference>
<dbReference type="InterPro" id="IPR036291">
    <property type="entry name" value="NAD(P)-bd_dom_sf"/>
</dbReference>
<dbReference type="Gene3D" id="1.20.5.320">
    <property type="entry name" value="6-Phosphogluconate Dehydrogenase, domain 3"/>
    <property type="match status" value="1"/>
</dbReference>
<dbReference type="NCBIfam" id="NF009487">
    <property type="entry name" value="PRK12849.1"/>
    <property type="match status" value="1"/>
</dbReference>
<name>A0ABS8S0M8_DATST</name>
<keyword evidence="4" id="KW-0547">Nucleotide-binding</keyword>
<gene>
    <name evidence="12" type="ORF">HAX54_017194</name>
</gene>
<comment type="caution">
    <text evidence="12">The sequence shown here is derived from an EMBL/GenBank/DDBJ whole genome shotgun (WGS) entry which is preliminary data.</text>
</comment>
<dbReference type="EMBL" id="JACEIK010000213">
    <property type="protein sequence ID" value="MCD7452507.1"/>
    <property type="molecule type" value="Genomic_DNA"/>
</dbReference>
<dbReference type="InterPro" id="IPR001844">
    <property type="entry name" value="Cpn60/GroEL"/>
</dbReference>
<keyword evidence="5" id="KW-0067">ATP-binding</keyword>
<dbReference type="Pfam" id="PF03446">
    <property type="entry name" value="NAD_binding_2"/>
    <property type="match status" value="1"/>
</dbReference>
<dbReference type="NCBIfam" id="TIGR00873">
    <property type="entry name" value="gnd"/>
    <property type="match status" value="1"/>
</dbReference>
<dbReference type="InterPro" id="IPR006114">
    <property type="entry name" value="6PGDH_C"/>
</dbReference>
<evidence type="ECO:0000256" key="1">
    <source>
        <dbReference type="ARBA" id="ARBA00004874"/>
    </source>
</evidence>
<dbReference type="InterPro" id="IPR027413">
    <property type="entry name" value="GROEL-like_equatorial_sf"/>
</dbReference>
<evidence type="ECO:0000256" key="8">
    <source>
        <dbReference type="ARBA" id="ARBA00023126"/>
    </source>
</evidence>
<dbReference type="SUPFAM" id="SSF54849">
    <property type="entry name" value="GroEL-intermediate domain like"/>
    <property type="match status" value="1"/>
</dbReference>
<accession>A0ABS8S0M8</accession>
<dbReference type="NCBIfam" id="NF009489">
    <property type="entry name" value="PRK12851.1"/>
    <property type="match status" value="1"/>
</dbReference>
<dbReference type="EC" id="1.1.1.44" evidence="10"/>